<feature type="disulfide bond" evidence="3">
    <location>
        <begin position="72"/>
        <end position="82"/>
    </location>
</feature>
<dbReference type="Pfam" id="PF07645">
    <property type="entry name" value="EGF_CA"/>
    <property type="match status" value="1"/>
</dbReference>
<dbReference type="InterPro" id="IPR013783">
    <property type="entry name" value="Ig-like_fold"/>
</dbReference>
<keyword evidence="6" id="KW-1185">Reference proteome</keyword>
<dbReference type="InterPro" id="IPR049883">
    <property type="entry name" value="NOTCH1_EGF-like"/>
</dbReference>
<dbReference type="GO" id="GO:0005509">
    <property type="term" value="F:calcium ion binding"/>
    <property type="evidence" value="ECO:0007669"/>
    <property type="project" value="InterPro"/>
</dbReference>
<dbReference type="PROSITE" id="PS00010">
    <property type="entry name" value="ASX_HYDROXYL"/>
    <property type="match status" value="1"/>
</dbReference>
<dbReference type="SUPFAM" id="SSF48726">
    <property type="entry name" value="Immunoglobulin"/>
    <property type="match status" value="1"/>
</dbReference>
<protein>
    <submittedName>
        <fullName evidence="7">Ig-like domain-containing protein</fullName>
    </submittedName>
</protein>
<dbReference type="InterPro" id="IPR013098">
    <property type="entry name" value="Ig_I-set"/>
</dbReference>
<reference evidence="7" key="2">
    <citation type="submission" date="2017-02" db="UniProtKB">
        <authorList>
            <consortium name="WormBaseParasite"/>
        </authorList>
    </citation>
    <scope>IDENTIFICATION</scope>
</reference>
<dbReference type="Proteomes" id="UP000035642">
    <property type="component" value="Unassembled WGS sequence"/>
</dbReference>
<feature type="domain" description="Ig-like" evidence="5">
    <location>
        <begin position="1"/>
        <end position="64"/>
    </location>
</feature>
<evidence type="ECO:0000256" key="1">
    <source>
        <dbReference type="ARBA" id="ARBA00022536"/>
    </source>
</evidence>
<dbReference type="CDD" id="cd00054">
    <property type="entry name" value="EGF_CA"/>
    <property type="match status" value="1"/>
</dbReference>
<sequence>LKGSPLITRIIWLKNGEDMRPDGNVYILADNTLSISAVKELDKGRYTCTATTRVGKAFDEAEIFVVEDINECDEEQRCEYQCENTSGSYNCICPRGYELDNNLRCLGKRKDENQKMCGGLVEQASGGAFLMALLEGIIIRKDNGIGKVTVYDRSGSALEDTVFAISDTESGLKLGSTKSGPFSIRSRRGEAVVYTSSRQLPPGSIYYLRVRARSHSSNHPDSHFMLIISTGMYPF</sequence>
<keyword evidence="1 3" id="KW-0245">EGF-like domain</keyword>
<dbReference type="PROSITE" id="PS50026">
    <property type="entry name" value="EGF_3"/>
    <property type="match status" value="1"/>
</dbReference>
<dbReference type="AlphaFoldDB" id="A0A0K0DQE4"/>
<keyword evidence="2 3" id="KW-1015">Disulfide bond</keyword>
<dbReference type="WBParaSite" id="ACAC_0001398301-mRNA-1">
    <property type="protein sequence ID" value="ACAC_0001398301-mRNA-1"/>
    <property type="gene ID" value="ACAC_0001398301"/>
</dbReference>
<dbReference type="PROSITE" id="PS01186">
    <property type="entry name" value="EGF_2"/>
    <property type="match status" value="1"/>
</dbReference>
<dbReference type="Pfam" id="PF07679">
    <property type="entry name" value="I-set"/>
    <property type="match status" value="1"/>
</dbReference>
<evidence type="ECO:0000259" key="4">
    <source>
        <dbReference type="PROSITE" id="PS50026"/>
    </source>
</evidence>
<dbReference type="PROSITE" id="PS01187">
    <property type="entry name" value="EGF_CA"/>
    <property type="match status" value="1"/>
</dbReference>
<dbReference type="PROSITE" id="PS50835">
    <property type="entry name" value="IG_LIKE"/>
    <property type="match status" value="1"/>
</dbReference>
<dbReference type="STRING" id="6313.A0A0K0DQE4"/>
<dbReference type="SMART" id="SM00181">
    <property type="entry name" value="EGF"/>
    <property type="match status" value="1"/>
</dbReference>
<dbReference type="InterPro" id="IPR000152">
    <property type="entry name" value="EGF-type_Asp/Asn_hydroxyl_site"/>
</dbReference>
<dbReference type="InterPro" id="IPR018097">
    <property type="entry name" value="EGF_Ca-bd_CS"/>
</dbReference>
<evidence type="ECO:0000313" key="6">
    <source>
        <dbReference type="Proteomes" id="UP000035642"/>
    </source>
</evidence>
<dbReference type="SMART" id="SM00179">
    <property type="entry name" value="EGF_CA"/>
    <property type="match status" value="1"/>
</dbReference>
<evidence type="ECO:0000256" key="3">
    <source>
        <dbReference type="PROSITE-ProRule" id="PRU00076"/>
    </source>
</evidence>
<dbReference type="InterPro" id="IPR007110">
    <property type="entry name" value="Ig-like_dom"/>
</dbReference>
<dbReference type="InterPro" id="IPR036179">
    <property type="entry name" value="Ig-like_dom_sf"/>
</dbReference>
<dbReference type="SUPFAM" id="SSF57196">
    <property type="entry name" value="EGF/Laminin"/>
    <property type="match status" value="1"/>
</dbReference>
<feature type="domain" description="EGF-like" evidence="4">
    <location>
        <begin position="68"/>
        <end position="106"/>
    </location>
</feature>
<evidence type="ECO:0000256" key="2">
    <source>
        <dbReference type="ARBA" id="ARBA00023157"/>
    </source>
</evidence>
<dbReference type="InterPro" id="IPR000742">
    <property type="entry name" value="EGF"/>
</dbReference>
<dbReference type="InterPro" id="IPR001881">
    <property type="entry name" value="EGF-like_Ca-bd_dom"/>
</dbReference>
<name>A0A0K0DQE4_ANGCA</name>
<dbReference type="Gene3D" id="2.60.40.10">
    <property type="entry name" value="Immunoglobulins"/>
    <property type="match status" value="1"/>
</dbReference>
<evidence type="ECO:0000259" key="5">
    <source>
        <dbReference type="PROSITE" id="PS50835"/>
    </source>
</evidence>
<comment type="caution">
    <text evidence="3">Lacks conserved residue(s) required for the propagation of feature annotation.</text>
</comment>
<evidence type="ECO:0000313" key="7">
    <source>
        <dbReference type="WBParaSite" id="ACAC_0001398301-mRNA-1"/>
    </source>
</evidence>
<accession>A0A0K0DQE4</accession>
<reference evidence="6" key="1">
    <citation type="submission" date="2012-09" db="EMBL/GenBank/DDBJ databases">
        <authorList>
            <person name="Martin A.A."/>
        </authorList>
    </citation>
    <scope>NUCLEOTIDE SEQUENCE</scope>
</reference>
<organism evidence="6 7">
    <name type="scientific">Angiostrongylus cantonensis</name>
    <name type="common">Rat lungworm</name>
    <dbReference type="NCBI Taxonomy" id="6313"/>
    <lineage>
        <taxon>Eukaryota</taxon>
        <taxon>Metazoa</taxon>
        <taxon>Ecdysozoa</taxon>
        <taxon>Nematoda</taxon>
        <taxon>Chromadorea</taxon>
        <taxon>Rhabditida</taxon>
        <taxon>Rhabditina</taxon>
        <taxon>Rhabditomorpha</taxon>
        <taxon>Strongyloidea</taxon>
        <taxon>Metastrongylidae</taxon>
        <taxon>Angiostrongylus</taxon>
    </lineage>
</organism>
<proteinExistence type="predicted"/>
<dbReference type="Gene3D" id="2.10.25.10">
    <property type="entry name" value="Laminin"/>
    <property type="match status" value="1"/>
</dbReference>